<dbReference type="RefSeq" id="WP_096350493.1">
    <property type="nucleotide sequence ID" value="NZ_AP017313.1"/>
</dbReference>
<dbReference type="Pfam" id="PF03938">
    <property type="entry name" value="OmpH"/>
    <property type="match status" value="1"/>
</dbReference>
<evidence type="ECO:0000256" key="1">
    <source>
        <dbReference type="ARBA" id="ARBA00009091"/>
    </source>
</evidence>
<dbReference type="SMART" id="SM00935">
    <property type="entry name" value="OmpH"/>
    <property type="match status" value="1"/>
</dbReference>
<name>A0A110B1W6_9SPHI</name>
<dbReference type="PANTHER" id="PTHR35089:SF1">
    <property type="entry name" value="CHAPERONE PROTEIN SKP"/>
    <property type="match status" value="1"/>
</dbReference>
<keyword evidence="2" id="KW-0732">Signal</keyword>
<dbReference type="Gene3D" id="3.30.910.20">
    <property type="entry name" value="Skp domain"/>
    <property type="match status" value="1"/>
</dbReference>
<dbReference type="SUPFAM" id="SSF111384">
    <property type="entry name" value="OmpH-like"/>
    <property type="match status" value="1"/>
</dbReference>
<dbReference type="GO" id="GO:0005829">
    <property type="term" value="C:cytosol"/>
    <property type="evidence" value="ECO:0007669"/>
    <property type="project" value="TreeGrafter"/>
</dbReference>
<keyword evidence="4" id="KW-1185">Reference proteome</keyword>
<proteinExistence type="inferred from homology"/>
<sequence>MKRVFKVALVAVCILFVGNFAKAQTKIGYINFGELVRNMPEFKTVQTSIESYQKQFVDQLTVMNNEYQQKGKEYQATQGSMTDAIRSAKQAELADIQKRMQDYNTDAQQKVDAKSNELIKPITDKAKAAVSQVAKAKGYTYVLDSSQGSPILVSPDGDDLMPAVKASLGLK</sequence>
<evidence type="ECO:0000256" key="2">
    <source>
        <dbReference type="ARBA" id="ARBA00022729"/>
    </source>
</evidence>
<comment type="similarity">
    <text evidence="1">Belongs to the Skp family.</text>
</comment>
<dbReference type="OrthoDB" id="1524711at2"/>
<dbReference type="Proteomes" id="UP000218263">
    <property type="component" value="Chromosome"/>
</dbReference>
<dbReference type="AlphaFoldDB" id="A0A110B1W6"/>
<dbReference type="KEGG" id="mgot:MgSA37_01302"/>
<dbReference type="InterPro" id="IPR005632">
    <property type="entry name" value="Chaperone_Skp"/>
</dbReference>
<dbReference type="PANTHER" id="PTHR35089">
    <property type="entry name" value="CHAPERONE PROTEIN SKP"/>
    <property type="match status" value="1"/>
</dbReference>
<evidence type="ECO:0000313" key="4">
    <source>
        <dbReference type="Proteomes" id="UP000218263"/>
    </source>
</evidence>
<organism evidence="3 4">
    <name type="scientific">Mucilaginibacter gotjawali</name>
    <dbReference type="NCBI Taxonomy" id="1550579"/>
    <lineage>
        <taxon>Bacteria</taxon>
        <taxon>Pseudomonadati</taxon>
        <taxon>Bacteroidota</taxon>
        <taxon>Sphingobacteriia</taxon>
        <taxon>Sphingobacteriales</taxon>
        <taxon>Sphingobacteriaceae</taxon>
        <taxon>Mucilaginibacter</taxon>
    </lineage>
</organism>
<gene>
    <name evidence="3" type="ORF">MgSA37_01302</name>
</gene>
<protein>
    <submittedName>
        <fullName evidence="3">Outer membrane protein 26</fullName>
    </submittedName>
</protein>
<dbReference type="GO" id="GO:0050821">
    <property type="term" value="P:protein stabilization"/>
    <property type="evidence" value="ECO:0007669"/>
    <property type="project" value="TreeGrafter"/>
</dbReference>
<dbReference type="GO" id="GO:0051082">
    <property type="term" value="F:unfolded protein binding"/>
    <property type="evidence" value="ECO:0007669"/>
    <property type="project" value="InterPro"/>
</dbReference>
<accession>A0A110B1W6</accession>
<reference evidence="3 4" key="1">
    <citation type="submission" date="2015-12" db="EMBL/GenBank/DDBJ databases">
        <title>Genome sequence of Mucilaginibacter gotjawali.</title>
        <authorList>
            <person name="Lee J.S."/>
            <person name="Lee K.C."/>
            <person name="Kim K.K."/>
            <person name="Lee B.W."/>
        </authorList>
    </citation>
    <scope>NUCLEOTIDE SEQUENCE [LARGE SCALE GENOMIC DNA]</scope>
    <source>
        <strain evidence="3 4">SA3-7</strain>
    </source>
</reference>
<dbReference type="InterPro" id="IPR024930">
    <property type="entry name" value="Skp_dom_sf"/>
</dbReference>
<evidence type="ECO:0000313" key="3">
    <source>
        <dbReference type="EMBL" id="BAU53135.1"/>
    </source>
</evidence>
<dbReference type="EMBL" id="AP017313">
    <property type="protein sequence ID" value="BAU53135.1"/>
    <property type="molecule type" value="Genomic_DNA"/>
</dbReference>